<accession>A0AAD1UC12</accession>
<evidence type="ECO:0000313" key="2">
    <source>
        <dbReference type="Proteomes" id="UP001295684"/>
    </source>
</evidence>
<dbReference type="Proteomes" id="UP001295684">
    <property type="component" value="Unassembled WGS sequence"/>
</dbReference>
<dbReference type="InterPro" id="IPR032675">
    <property type="entry name" value="LRR_dom_sf"/>
</dbReference>
<evidence type="ECO:0000313" key="1">
    <source>
        <dbReference type="EMBL" id="CAI2366044.1"/>
    </source>
</evidence>
<protein>
    <submittedName>
        <fullName evidence="1">Uncharacterized protein</fullName>
    </submittedName>
</protein>
<organism evidence="1 2">
    <name type="scientific">Euplotes crassus</name>
    <dbReference type="NCBI Taxonomy" id="5936"/>
    <lineage>
        <taxon>Eukaryota</taxon>
        <taxon>Sar</taxon>
        <taxon>Alveolata</taxon>
        <taxon>Ciliophora</taxon>
        <taxon>Intramacronucleata</taxon>
        <taxon>Spirotrichea</taxon>
        <taxon>Hypotrichia</taxon>
        <taxon>Euplotida</taxon>
        <taxon>Euplotidae</taxon>
        <taxon>Moneuplotes</taxon>
    </lineage>
</organism>
<sequence length="491" mass="56138">MLNIKINTNKIGGRRKASRQPLSKHDNTFSANYLRGNLITRPRRAGTPIAARDTFSADRFGSKKQSKFGLIRRICLYSSMLKHLSLIDINNITEEEDFELRNIVKIILDTRKKKQPAFGKQCTHINTNVNKTVKDREFGDDLKKLFSLSSSDNHEVFKSLAKNLTKEGSNLGKKSTLRNISFLQICAIKISKASWECIGKAISGNKSIKTLALNACGVNNDAFEYLVPAMKQNKSIEILDLSCNYMRDEMSTFISKIISLQSERRDQAVWLAGLREELPEQKELKSGLKSLILRHNDFSQALCSDISRVLYFDIYLKSLDLRNNLIEAKGIKEMKYFLNANKSLINLDIRQNPGLSSKLHRTIVVKLLRNIGHAKRTASDEMRWMNAEVLICEVPRHLAPKIQRKMNELFEYPSQVFQPQGSLVSESTNFSQTFTSPTPKSTYSKLIHKKVRVKNLKTKSKLKRYQYSSMQKRGSIDPRLLRQSIAMREGL</sequence>
<dbReference type="AlphaFoldDB" id="A0AAD1UC12"/>
<keyword evidence="2" id="KW-1185">Reference proteome</keyword>
<name>A0AAD1UC12_EUPCR</name>
<proteinExistence type="predicted"/>
<dbReference type="Gene3D" id="3.80.10.10">
    <property type="entry name" value="Ribonuclease Inhibitor"/>
    <property type="match status" value="2"/>
</dbReference>
<dbReference type="SUPFAM" id="SSF52047">
    <property type="entry name" value="RNI-like"/>
    <property type="match status" value="1"/>
</dbReference>
<dbReference type="PANTHER" id="PTHR24110:SF3">
    <property type="entry name" value="CENTROSOMAL PROTEIN OF 78 KDA"/>
    <property type="match status" value="1"/>
</dbReference>
<comment type="caution">
    <text evidence="1">The sequence shown here is derived from an EMBL/GenBank/DDBJ whole genome shotgun (WGS) entry which is preliminary data.</text>
</comment>
<reference evidence="1" key="1">
    <citation type="submission" date="2023-07" db="EMBL/GenBank/DDBJ databases">
        <authorList>
            <consortium name="AG Swart"/>
            <person name="Singh M."/>
            <person name="Singh A."/>
            <person name="Seah K."/>
            <person name="Emmerich C."/>
        </authorList>
    </citation>
    <scope>NUCLEOTIDE SEQUENCE</scope>
    <source>
        <strain evidence="1">DP1</strain>
    </source>
</reference>
<gene>
    <name evidence="1" type="ORF">ECRASSUSDP1_LOCUS7315</name>
</gene>
<dbReference type="EMBL" id="CAMPGE010007117">
    <property type="protein sequence ID" value="CAI2366044.1"/>
    <property type="molecule type" value="Genomic_DNA"/>
</dbReference>
<dbReference type="PANTHER" id="PTHR24110">
    <property type="entry name" value="CENTROSOMAL PROTEIN OF 78 KDA"/>
    <property type="match status" value="1"/>
</dbReference>